<dbReference type="EMBL" id="MCGG01000020">
    <property type="protein sequence ID" value="OEJ67766.1"/>
    <property type="molecule type" value="Genomic_DNA"/>
</dbReference>
<keyword evidence="12" id="KW-1185">Reference proteome</keyword>
<gene>
    <name evidence="11" type="ORF">BEN30_08545</name>
</gene>
<keyword evidence="7" id="KW-0560">Oxidoreductase</keyword>
<protein>
    <submittedName>
        <fullName evidence="11">N-acyl-L-homoserine lactone synthetase</fullName>
    </submittedName>
</protein>
<evidence type="ECO:0000256" key="6">
    <source>
        <dbReference type="ARBA" id="ARBA00022827"/>
    </source>
</evidence>
<dbReference type="RefSeq" id="WP_069957626.1">
    <property type="nucleotide sequence ID" value="NZ_MCGG01000020.1"/>
</dbReference>
<feature type="domain" description="Rubredoxin binding" evidence="10">
    <location>
        <begin position="317"/>
        <end position="386"/>
    </location>
</feature>
<evidence type="ECO:0000259" key="9">
    <source>
        <dbReference type="Pfam" id="PF07992"/>
    </source>
</evidence>
<organism evidence="11 12">
    <name type="scientific">Magnetovibrio blakemorei</name>
    <dbReference type="NCBI Taxonomy" id="28181"/>
    <lineage>
        <taxon>Bacteria</taxon>
        <taxon>Pseudomonadati</taxon>
        <taxon>Pseudomonadota</taxon>
        <taxon>Alphaproteobacteria</taxon>
        <taxon>Rhodospirillales</taxon>
        <taxon>Magnetovibrionaceae</taxon>
        <taxon>Magnetovibrio</taxon>
    </lineage>
</organism>
<feature type="domain" description="FAD/NAD(P)-binding" evidence="9">
    <location>
        <begin position="9"/>
        <end position="286"/>
    </location>
</feature>
<evidence type="ECO:0000256" key="3">
    <source>
        <dbReference type="ARBA" id="ARBA00006442"/>
    </source>
</evidence>
<dbReference type="Pfam" id="PF07992">
    <property type="entry name" value="Pyr_redox_2"/>
    <property type="match status" value="1"/>
</dbReference>
<dbReference type="Gene3D" id="3.30.390.120">
    <property type="match status" value="1"/>
</dbReference>
<dbReference type="PANTHER" id="PTHR43429">
    <property type="entry name" value="PYRIDINE NUCLEOTIDE-DISULFIDE OXIDOREDUCTASE DOMAIN-CONTAINING"/>
    <property type="match status" value="1"/>
</dbReference>
<dbReference type="InterPro" id="IPR023753">
    <property type="entry name" value="FAD/NAD-binding_dom"/>
</dbReference>
<dbReference type="PANTHER" id="PTHR43429:SF3">
    <property type="entry name" value="NITRITE REDUCTASE [NAD(P)H]"/>
    <property type="match status" value="1"/>
</dbReference>
<comment type="cofactor">
    <cofactor evidence="1">
        <name>FAD</name>
        <dbReference type="ChEBI" id="CHEBI:57692"/>
    </cofactor>
</comment>
<dbReference type="GO" id="GO:0016491">
    <property type="term" value="F:oxidoreductase activity"/>
    <property type="evidence" value="ECO:0007669"/>
    <property type="project" value="UniProtKB-KW"/>
</dbReference>
<dbReference type="PRINTS" id="PR00411">
    <property type="entry name" value="PNDRDTASEI"/>
</dbReference>
<keyword evidence="8" id="KW-0520">NAD</keyword>
<accession>A0A1E5Q8Q5</accession>
<sequence length="392" mass="41036">MTADQTHADTLIIGSGMAGYTLARELRTLDPETRITVLSADDGAVYSKPMISNAFKQGKTPDTLVQKSAEQMAAELNIEVRPFNRVHTIDRVAKAVSVEGAEGQGLITYTHLVLAVGANPRPYTVDGSDEVALPAVNSLADYGRWRANLKDGARVLIVGAGLIGVEFANDLAVAGYSVTLVDPAPKPLSRLLPDELGQVMQDALTDQGITFYMGRTIARVAQGSHGNTATLDDGTSIAFDTALTAIGLVANTQLAQSAGLEVGRGIRVDALLRTSDPNVFALGDCAETDAGVLPFILPLMGAARALAKTLMGTPTPLSLPALAVTVKTPALPTVVCPPSPGVEGRWVLEGQGQNRRAVFIGQAGEQLGFALTGSETKARQSLSREMPDLLAA</sequence>
<keyword evidence="5" id="KW-0285">Flavoprotein</keyword>
<comment type="similarity">
    <text evidence="3">Belongs to the FAD-dependent oxidoreductase family.</text>
</comment>
<dbReference type="Gene3D" id="3.50.50.60">
    <property type="entry name" value="FAD/NAD(P)-binding domain"/>
    <property type="match status" value="2"/>
</dbReference>
<evidence type="ECO:0000256" key="7">
    <source>
        <dbReference type="ARBA" id="ARBA00023002"/>
    </source>
</evidence>
<evidence type="ECO:0000313" key="12">
    <source>
        <dbReference type="Proteomes" id="UP000095347"/>
    </source>
</evidence>
<comment type="caution">
    <text evidence="11">The sequence shown here is derived from an EMBL/GenBank/DDBJ whole genome shotgun (WGS) entry which is preliminary data.</text>
</comment>
<evidence type="ECO:0000256" key="4">
    <source>
        <dbReference type="ARBA" id="ARBA00022490"/>
    </source>
</evidence>
<evidence type="ECO:0000256" key="5">
    <source>
        <dbReference type="ARBA" id="ARBA00022630"/>
    </source>
</evidence>
<dbReference type="Pfam" id="PF18113">
    <property type="entry name" value="Rbx_binding"/>
    <property type="match status" value="1"/>
</dbReference>
<evidence type="ECO:0000256" key="8">
    <source>
        <dbReference type="ARBA" id="ARBA00023027"/>
    </source>
</evidence>
<evidence type="ECO:0000256" key="2">
    <source>
        <dbReference type="ARBA" id="ARBA00004496"/>
    </source>
</evidence>
<keyword evidence="4" id="KW-0963">Cytoplasm</keyword>
<evidence type="ECO:0000256" key="1">
    <source>
        <dbReference type="ARBA" id="ARBA00001974"/>
    </source>
</evidence>
<reference evidence="12" key="1">
    <citation type="submission" date="2016-07" db="EMBL/GenBank/DDBJ databases">
        <authorList>
            <person name="Florea S."/>
            <person name="Webb J.S."/>
            <person name="Jaromczyk J."/>
            <person name="Schardl C.L."/>
        </authorList>
    </citation>
    <scope>NUCLEOTIDE SEQUENCE [LARGE SCALE GENOMIC DNA]</scope>
    <source>
        <strain evidence="12">MV-1</strain>
    </source>
</reference>
<dbReference type="OrthoDB" id="7809559at2"/>
<proteinExistence type="inferred from homology"/>
<evidence type="ECO:0000313" key="11">
    <source>
        <dbReference type="EMBL" id="OEJ67766.1"/>
    </source>
</evidence>
<name>A0A1E5Q8Q5_9PROT</name>
<dbReference type="InterPro" id="IPR041364">
    <property type="entry name" value="Rbx-bd"/>
</dbReference>
<dbReference type="GO" id="GO:0005737">
    <property type="term" value="C:cytoplasm"/>
    <property type="evidence" value="ECO:0007669"/>
    <property type="project" value="UniProtKB-SubCell"/>
</dbReference>
<evidence type="ECO:0000259" key="10">
    <source>
        <dbReference type="Pfam" id="PF18113"/>
    </source>
</evidence>
<dbReference type="AlphaFoldDB" id="A0A1E5Q8Q5"/>
<keyword evidence="6" id="KW-0274">FAD</keyword>
<dbReference type="InterPro" id="IPR050260">
    <property type="entry name" value="FAD-bd_OxRdtase"/>
</dbReference>
<dbReference type="InterPro" id="IPR036188">
    <property type="entry name" value="FAD/NAD-bd_sf"/>
</dbReference>
<dbReference type="PRINTS" id="PR00368">
    <property type="entry name" value="FADPNR"/>
</dbReference>
<dbReference type="Proteomes" id="UP000095347">
    <property type="component" value="Unassembled WGS sequence"/>
</dbReference>
<dbReference type="SUPFAM" id="SSF51905">
    <property type="entry name" value="FAD/NAD(P)-binding domain"/>
    <property type="match status" value="1"/>
</dbReference>
<dbReference type="STRING" id="28181.BEN30_08545"/>
<comment type="subcellular location">
    <subcellularLocation>
        <location evidence="2">Cytoplasm</location>
    </subcellularLocation>
</comment>